<protein>
    <submittedName>
        <fullName evidence="6">LysR family transcriptional regulator</fullName>
    </submittedName>
</protein>
<keyword evidence="3" id="KW-0238">DNA-binding</keyword>
<evidence type="ECO:0000313" key="6">
    <source>
        <dbReference type="EMBL" id="WLS77296.1"/>
    </source>
</evidence>
<dbReference type="Proteomes" id="UP001228139">
    <property type="component" value="Chromosome"/>
</dbReference>
<comment type="similarity">
    <text evidence="1">Belongs to the LysR transcriptional regulatory family.</text>
</comment>
<dbReference type="SUPFAM" id="SSF53850">
    <property type="entry name" value="Periplasmic binding protein-like II"/>
    <property type="match status" value="1"/>
</dbReference>
<accession>A0AA50DJE0</accession>
<dbReference type="PANTHER" id="PTHR30118">
    <property type="entry name" value="HTH-TYPE TRANSCRIPTIONAL REGULATOR LEUO-RELATED"/>
    <property type="match status" value="1"/>
</dbReference>
<dbReference type="InterPro" id="IPR005119">
    <property type="entry name" value="LysR_subst-bd"/>
</dbReference>
<proteinExistence type="inferred from homology"/>
<organism evidence="6 7">
    <name type="scientific">Erwinia pyri</name>
    <dbReference type="NCBI Taxonomy" id="3062598"/>
    <lineage>
        <taxon>Bacteria</taxon>
        <taxon>Pseudomonadati</taxon>
        <taxon>Pseudomonadota</taxon>
        <taxon>Gammaproteobacteria</taxon>
        <taxon>Enterobacterales</taxon>
        <taxon>Erwiniaceae</taxon>
        <taxon>Erwinia</taxon>
    </lineage>
</organism>
<dbReference type="PRINTS" id="PR00039">
    <property type="entry name" value="HTHLYSR"/>
</dbReference>
<dbReference type="GO" id="GO:0003677">
    <property type="term" value="F:DNA binding"/>
    <property type="evidence" value="ECO:0007669"/>
    <property type="project" value="UniProtKB-KW"/>
</dbReference>
<dbReference type="EMBL" id="CP132353">
    <property type="protein sequence ID" value="WLS77296.1"/>
    <property type="molecule type" value="Genomic_DNA"/>
</dbReference>
<dbReference type="Gene3D" id="1.10.10.10">
    <property type="entry name" value="Winged helix-like DNA-binding domain superfamily/Winged helix DNA-binding domain"/>
    <property type="match status" value="1"/>
</dbReference>
<evidence type="ECO:0000256" key="4">
    <source>
        <dbReference type="ARBA" id="ARBA00023163"/>
    </source>
</evidence>
<feature type="domain" description="HTH lysR-type" evidence="5">
    <location>
        <begin position="6"/>
        <end position="63"/>
    </location>
</feature>
<dbReference type="CDD" id="cd08417">
    <property type="entry name" value="PBP2_Nitroaromatics_like"/>
    <property type="match status" value="1"/>
</dbReference>
<name>A0AA50DJE0_9GAMM</name>
<evidence type="ECO:0000256" key="1">
    <source>
        <dbReference type="ARBA" id="ARBA00009437"/>
    </source>
</evidence>
<dbReference type="Gene3D" id="3.40.190.10">
    <property type="entry name" value="Periplasmic binding protein-like II"/>
    <property type="match status" value="2"/>
</dbReference>
<reference evidence="6 7" key="1">
    <citation type="submission" date="2023-07" db="EMBL/GenBank/DDBJ databases">
        <title>Pathogenic bacteria of pear tree diseases.</title>
        <authorList>
            <person name="Zhang Z."/>
            <person name="He L."/>
            <person name="Huang R."/>
        </authorList>
    </citation>
    <scope>NUCLEOTIDE SEQUENCE [LARGE SCALE GENOMIC DNA]</scope>
    <source>
        <strain evidence="6 7">DE2</strain>
    </source>
</reference>
<dbReference type="GO" id="GO:0003700">
    <property type="term" value="F:DNA-binding transcription factor activity"/>
    <property type="evidence" value="ECO:0007669"/>
    <property type="project" value="InterPro"/>
</dbReference>
<dbReference type="InterPro" id="IPR037402">
    <property type="entry name" value="YidZ_PBP2"/>
</dbReference>
<evidence type="ECO:0000256" key="3">
    <source>
        <dbReference type="ARBA" id="ARBA00023125"/>
    </source>
</evidence>
<evidence type="ECO:0000256" key="2">
    <source>
        <dbReference type="ARBA" id="ARBA00023015"/>
    </source>
</evidence>
<dbReference type="KEGG" id="epi:Q3V30_12425"/>
<dbReference type="PROSITE" id="PS50931">
    <property type="entry name" value="HTH_LYSR"/>
    <property type="match status" value="1"/>
</dbReference>
<keyword evidence="4" id="KW-0804">Transcription</keyword>
<sequence>MDFYGIDLNLLVAFNALSEERNVTRAASRVGVSQPAMSAALGRLRTLFADPLFQRSAEGLLPTARARELAIPIAGVLQQLEASLIARPPFDPASVSQTFRLGLSDYAAGVLLPALSHALQEQAPGAMLKVVAFSHRDSVVDLLDAGKIDLAIGIPPTQQESRILSRLLFQDEFVTLLRRDHPAAGQALDLPAFLKLKHVLVSPEGDGYGVVDAALAQQGLSRTCALTLPQMFTAPAVVAATEMSATVMKRVALNAPMVDRLLCFPPPLPLPVIPFWLIWHRRNEGSAAQQWLRALIASLASSL</sequence>
<evidence type="ECO:0000259" key="5">
    <source>
        <dbReference type="PROSITE" id="PS50931"/>
    </source>
</evidence>
<dbReference type="InterPro" id="IPR000847">
    <property type="entry name" value="LysR_HTH_N"/>
</dbReference>
<dbReference type="AlphaFoldDB" id="A0AA50DJE0"/>
<dbReference type="InterPro" id="IPR050389">
    <property type="entry name" value="LysR-type_TF"/>
</dbReference>
<dbReference type="SUPFAM" id="SSF46785">
    <property type="entry name" value="Winged helix' DNA-binding domain"/>
    <property type="match status" value="1"/>
</dbReference>
<dbReference type="Pfam" id="PF03466">
    <property type="entry name" value="LysR_substrate"/>
    <property type="match status" value="1"/>
</dbReference>
<dbReference type="PANTHER" id="PTHR30118:SF15">
    <property type="entry name" value="TRANSCRIPTIONAL REGULATORY PROTEIN"/>
    <property type="match status" value="1"/>
</dbReference>
<keyword evidence="2" id="KW-0805">Transcription regulation</keyword>
<keyword evidence="7" id="KW-1185">Reference proteome</keyword>
<dbReference type="InterPro" id="IPR036390">
    <property type="entry name" value="WH_DNA-bd_sf"/>
</dbReference>
<dbReference type="RefSeq" id="WP_306206083.1">
    <property type="nucleotide sequence ID" value="NZ_CP132353.1"/>
</dbReference>
<gene>
    <name evidence="6" type="ORF">Q3V30_12425</name>
</gene>
<dbReference type="InterPro" id="IPR036388">
    <property type="entry name" value="WH-like_DNA-bd_sf"/>
</dbReference>
<evidence type="ECO:0000313" key="7">
    <source>
        <dbReference type="Proteomes" id="UP001228139"/>
    </source>
</evidence>
<dbReference type="Pfam" id="PF00126">
    <property type="entry name" value="HTH_1"/>
    <property type="match status" value="1"/>
</dbReference>